<evidence type="ECO:0000256" key="4">
    <source>
        <dbReference type="PIRSR" id="PIRSR600760-2"/>
    </source>
</evidence>
<evidence type="ECO:0000256" key="3">
    <source>
        <dbReference type="ARBA" id="ARBA00022842"/>
    </source>
</evidence>
<dbReference type="GO" id="GO:0007165">
    <property type="term" value="P:signal transduction"/>
    <property type="evidence" value="ECO:0007669"/>
    <property type="project" value="TreeGrafter"/>
</dbReference>
<feature type="binding site" evidence="4">
    <location>
        <position position="103"/>
    </location>
    <ligand>
        <name>Mg(2+)</name>
        <dbReference type="ChEBI" id="CHEBI:18420"/>
        <label>1</label>
        <note>catalytic</note>
    </ligand>
</feature>
<protein>
    <submittedName>
        <fullName evidence="5">Inositol monophosphatase</fullName>
    </submittedName>
</protein>
<organism evidence="5 6">
    <name type="scientific">Catellatospora coxensis</name>
    <dbReference type="NCBI Taxonomy" id="310354"/>
    <lineage>
        <taxon>Bacteria</taxon>
        <taxon>Bacillati</taxon>
        <taxon>Actinomycetota</taxon>
        <taxon>Actinomycetes</taxon>
        <taxon>Micromonosporales</taxon>
        <taxon>Micromonosporaceae</taxon>
        <taxon>Catellatospora</taxon>
    </lineage>
</organism>
<keyword evidence="3 4" id="KW-0460">Magnesium</keyword>
<keyword evidence="6" id="KW-1185">Reference proteome</keyword>
<dbReference type="PANTHER" id="PTHR20854:SF4">
    <property type="entry name" value="INOSITOL-1-MONOPHOSPHATASE-RELATED"/>
    <property type="match status" value="1"/>
</dbReference>
<dbReference type="AlphaFoldDB" id="A0A8J3PBT7"/>
<feature type="binding site" evidence="4">
    <location>
        <position position="104"/>
    </location>
    <ligand>
        <name>Mg(2+)</name>
        <dbReference type="ChEBI" id="CHEBI:18420"/>
        <label>1</label>
        <note>catalytic</note>
    </ligand>
</feature>
<evidence type="ECO:0000313" key="6">
    <source>
        <dbReference type="Proteomes" id="UP000630887"/>
    </source>
</evidence>
<feature type="binding site" evidence="4">
    <location>
        <position position="78"/>
    </location>
    <ligand>
        <name>Mg(2+)</name>
        <dbReference type="ChEBI" id="CHEBI:18420"/>
        <label>1</label>
        <note>catalytic</note>
    </ligand>
</feature>
<keyword evidence="1 4" id="KW-0479">Metal-binding</keyword>
<accession>A0A8J3PBT7</accession>
<evidence type="ECO:0000256" key="1">
    <source>
        <dbReference type="ARBA" id="ARBA00022723"/>
    </source>
</evidence>
<dbReference type="Gene3D" id="3.40.190.80">
    <property type="match status" value="1"/>
</dbReference>
<reference evidence="5 6" key="1">
    <citation type="submission" date="2021-01" db="EMBL/GenBank/DDBJ databases">
        <title>Whole genome shotgun sequence of Catellatospora coxensis NBRC 107359.</title>
        <authorList>
            <person name="Komaki H."/>
            <person name="Tamura T."/>
        </authorList>
    </citation>
    <scope>NUCLEOTIDE SEQUENCE [LARGE SCALE GENOMIC DNA]</scope>
    <source>
        <strain evidence="5 6">NBRC 107359</strain>
    </source>
</reference>
<proteinExistence type="predicted"/>
<dbReference type="InterPro" id="IPR000760">
    <property type="entry name" value="Inositol_monophosphatase-like"/>
</dbReference>
<sequence>MWWQAGGVLDATEVAEVERAVRRVAEEQILPRFGRLAAADIGYKTSETDYVTVADRAAEEELAKHLTALVPGSVMVGEEAVAADPGLLAAIDGEAPVWIVDPIDGTHNFVSGSPRFTTLVALAHRGRLLASWTYAPVMDLMAVATAGGGAYVDGQRVKVRPVEPTLRHLDVSVSPPIWWKPSERAGFHELSRHGVALSFFDTSGLEYIQLASGRRTAMVLTWELPWDHAAGLLLHAEAGGVAMAADGSPFRLAGGNPMPFLVAPDPETAHLILSALHHP</sequence>
<dbReference type="Proteomes" id="UP000630887">
    <property type="component" value="Unassembled WGS sequence"/>
</dbReference>
<dbReference type="GO" id="GO:0046872">
    <property type="term" value="F:metal ion binding"/>
    <property type="evidence" value="ECO:0007669"/>
    <property type="project" value="UniProtKB-KW"/>
</dbReference>
<dbReference type="Pfam" id="PF00459">
    <property type="entry name" value="Inositol_P"/>
    <property type="match status" value="1"/>
</dbReference>
<dbReference type="InterPro" id="IPR020583">
    <property type="entry name" value="Inositol_monoP_metal-BS"/>
</dbReference>
<dbReference type="Gene3D" id="3.30.540.10">
    <property type="entry name" value="Fructose-1,6-Bisphosphatase, subunit A, domain 1"/>
    <property type="match status" value="1"/>
</dbReference>
<dbReference type="PROSITE" id="PS00629">
    <property type="entry name" value="IMP_1"/>
    <property type="match status" value="1"/>
</dbReference>
<name>A0A8J3PBT7_9ACTN</name>
<dbReference type="PANTHER" id="PTHR20854">
    <property type="entry name" value="INOSITOL MONOPHOSPHATASE"/>
    <property type="match status" value="1"/>
</dbReference>
<feature type="binding site" evidence="4">
    <location>
        <position position="227"/>
    </location>
    <ligand>
        <name>Mg(2+)</name>
        <dbReference type="ChEBI" id="CHEBI:18420"/>
        <label>1</label>
        <note>catalytic</note>
    </ligand>
</feature>
<gene>
    <name evidence="5" type="ORF">Cco03nite_79520</name>
</gene>
<dbReference type="GO" id="GO:0006020">
    <property type="term" value="P:inositol metabolic process"/>
    <property type="evidence" value="ECO:0007669"/>
    <property type="project" value="TreeGrafter"/>
</dbReference>
<comment type="caution">
    <text evidence="5">The sequence shown here is derived from an EMBL/GenBank/DDBJ whole genome shotgun (WGS) entry which is preliminary data.</text>
</comment>
<feature type="binding site" evidence="4">
    <location>
        <position position="101"/>
    </location>
    <ligand>
        <name>Mg(2+)</name>
        <dbReference type="ChEBI" id="CHEBI:18420"/>
        <label>1</label>
        <note>catalytic</note>
    </ligand>
</feature>
<comment type="cofactor">
    <cofactor evidence="4">
        <name>Mg(2+)</name>
        <dbReference type="ChEBI" id="CHEBI:18420"/>
    </cofactor>
</comment>
<evidence type="ECO:0000256" key="2">
    <source>
        <dbReference type="ARBA" id="ARBA00022801"/>
    </source>
</evidence>
<dbReference type="GO" id="GO:0008934">
    <property type="term" value="F:inositol monophosphate 1-phosphatase activity"/>
    <property type="evidence" value="ECO:0007669"/>
    <property type="project" value="TreeGrafter"/>
</dbReference>
<dbReference type="SUPFAM" id="SSF56655">
    <property type="entry name" value="Carbohydrate phosphatase"/>
    <property type="match status" value="1"/>
</dbReference>
<evidence type="ECO:0000313" key="5">
    <source>
        <dbReference type="EMBL" id="GIG11252.1"/>
    </source>
</evidence>
<dbReference type="PRINTS" id="PR00377">
    <property type="entry name" value="IMPHPHTASES"/>
</dbReference>
<keyword evidence="2" id="KW-0378">Hydrolase</keyword>
<dbReference type="EMBL" id="BONI01000124">
    <property type="protein sequence ID" value="GIG11252.1"/>
    <property type="molecule type" value="Genomic_DNA"/>
</dbReference>